<gene>
    <name evidence="1" type="ORF">D3877_04940</name>
</gene>
<comment type="caution">
    <text evidence="1">The sequence shown here is derived from an EMBL/GenBank/DDBJ whole genome shotgun (WGS) entry which is preliminary data.</text>
</comment>
<dbReference type="RefSeq" id="WP_119829609.1">
    <property type="nucleotide sequence ID" value="NZ_QYUL01000001.1"/>
</dbReference>
<dbReference type="Proteomes" id="UP000283458">
    <property type="component" value="Unassembled WGS sequence"/>
</dbReference>
<organism evidence="1 2">
    <name type="scientific">Azospirillum cavernae</name>
    <dbReference type="NCBI Taxonomy" id="2320860"/>
    <lineage>
        <taxon>Bacteria</taxon>
        <taxon>Pseudomonadati</taxon>
        <taxon>Pseudomonadota</taxon>
        <taxon>Alphaproteobacteria</taxon>
        <taxon>Rhodospirillales</taxon>
        <taxon>Azospirillaceae</taxon>
        <taxon>Azospirillum</taxon>
    </lineage>
</organism>
<accession>A0A418W1X1</accession>
<protein>
    <submittedName>
        <fullName evidence="1">Uncharacterized protein</fullName>
    </submittedName>
</protein>
<dbReference type="EMBL" id="QYUL01000001">
    <property type="protein sequence ID" value="RJF83968.1"/>
    <property type="molecule type" value="Genomic_DNA"/>
</dbReference>
<evidence type="ECO:0000313" key="2">
    <source>
        <dbReference type="Proteomes" id="UP000283458"/>
    </source>
</evidence>
<dbReference type="OrthoDB" id="7306246at2"/>
<sequence length="96" mass="10747">MQRPVTHTDDDATLCSIEILAEAVEMAFVPGVLELRTLRDALQDALTSNSSDAIRLAYSAFSRVDRDFRQRISHHALSLASLRRQNAGPILRTARR</sequence>
<keyword evidence="2" id="KW-1185">Reference proteome</keyword>
<dbReference type="AlphaFoldDB" id="A0A418W1X1"/>
<evidence type="ECO:0000313" key="1">
    <source>
        <dbReference type="EMBL" id="RJF83968.1"/>
    </source>
</evidence>
<name>A0A418W1X1_9PROT</name>
<reference evidence="1 2" key="1">
    <citation type="submission" date="2018-09" db="EMBL/GenBank/DDBJ databases">
        <authorList>
            <person name="Zhu H."/>
        </authorList>
    </citation>
    <scope>NUCLEOTIDE SEQUENCE [LARGE SCALE GENOMIC DNA]</scope>
    <source>
        <strain evidence="1 2">K2W22B-5</strain>
    </source>
</reference>
<proteinExistence type="predicted"/>